<protein>
    <submittedName>
        <fullName evidence="1">Acyl-CoA carboxylase epsilon subunit</fullName>
    </submittedName>
</protein>
<dbReference type="EMBL" id="FNTX01000002">
    <property type="protein sequence ID" value="SEE97743.1"/>
    <property type="molecule type" value="Genomic_DNA"/>
</dbReference>
<sequence length="90" mass="9369">MTGQNGSSHSNGHYSGLGEIGADLVRVVKGEPDEAELAALVAGIVAARAAAAHEEIDDGTHTALWTDRAHQLGRASGPGRAAWRWSAMPR</sequence>
<evidence type="ECO:0000313" key="2">
    <source>
        <dbReference type="Proteomes" id="UP000199220"/>
    </source>
</evidence>
<accession>A0A1H5N860</accession>
<keyword evidence="2" id="KW-1185">Reference proteome</keyword>
<gene>
    <name evidence="1" type="ORF">SAMN04488554_4051</name>
</gene>
<dbReference type="Proteomes" id="UP000199220">
    <property type="component" value="Unassembled WGS sequence"/>
</dbReference>
<reference evidence="2" key="1">
    <citation type="submission" date="2016-10" db="EMBL/GenBank/DDBJ databases">
        <authorList>
            <person name="Varghese N."/>
            <person name="Submissions S."/>
        </authorList>
    </citation>
    <scope>NUCLEOTIDE SEQUENCE [LARGE SCALE GENOMIC DNA]</scope>
    <source>
        <strain evidence="2">DSM 21368</strain>
    </source>
</reference>
<dbReference type="Pfam" id="PF13822">
    <property type="entry name" value="ACC_epsilon"/>
    <property type="match status" value="1"/>
</dbReference>
<dbReference type="RefSeq" id="WP_217632519.1">
    <property type="nucleotide sequence ID" value="NZ_FNTX01000002.1"/>
</dbReference>
<dbReference type="STRING" id="648782.SAMN04488554_4051"/>
<proteinExistence type="predicted"/>
<organism evidence="1 2">
    <name type="scientific">Ruania alba</name>
    <dbReference type="NCBI Taxonomy" id="648782"/>
    <lineage>
        <taxon>Bacteria</taxon>
        <taxon>Bacillati</taxon>
        <taxon>Actinomycetota</taxon>
        <taxon>Actinomycetes</taxon>
        <taxon>Micrococcales</taxon>
        <taxon>Ruaniaceae</taxon>
        <taxon>Ruania</taxon>
    </lineage>
</organism>
<dbReference type="GO" id="GO:0004658">
    <property type="term" value="F:propionyl-CoA carboxylase activity"/>
    <property type="evidence" value="ECO:0007669"/>
    <property type="project" value="InterPro"/>
</dbReference>
<dbReference type="AlphaFoldDB" id="A0A1H5N860"/>
<name>A0A1H5N860_9MICO</name>
<dbReference type="GO" id="GO:0003989">
    <property type="term" value="F:acetyl-CoA carboxylase activity"/>
    <property type="evidence" value="ECO:0007669"/>
    <property type="project" value="InterPro"/>
</dbReference>
<evidence type="ECO:0000313" key="1">
    <source>
        <dbReference type="EMBL" id="SEE97743.1"/>
    </source>
</evidence>
<dbReference type="InterPro" id="IPR032716">
    <property type="entry name" value="ACC_epsilon"/>
</dbReference>